<dbReference type="PRINTS" id="PR00344">
    <property type="entry name" value="BCTRLSENSOR"/>
</dbReference>
<feature type="transmembrane region" description="Helical" evidence="19">
    <location>
        <begin position="149"/>
        <end position="166"/>
    </location>
</feature>
<dbReference type="Gene3D" id="1.20.5.1930">
    <property type="match status" value="1"/>
</dbReference>
<evidence type="ECO:0000256" key="3">
    <source>
        <dbReference type="ARBA" id="ARBA00004496"/>
    </source>
</evidence>
<evidence type="ECO:0000256" key="11">
    <source>
        <dbReference type="ARBA" id="ARBA00022741"/>
    </source>
</evidence>
<keyword evidence="13" id="KW-0067">ATP-binding</keyword>
<evidence type="ECO:0000256" key="12">
    <source>
        <dbReference type="ARBA" id="ARBA00022777"/>
    </source>
</evidence>
<dbReference type="InterPro" id="IPR017205">
    <property type="entry name" value="Sig_transdc_His_kinase_ChrS"/>
</dbReference>
<name>A0ABU0PSV5_STRAH</name>
<evidence type="ECO:0000256" key="18">
    <source>
        <dbReference type="ARBA" id="ARBA00030800"/>
    </source>
</evidence>
<evidence type="ECO:0000256" key="14">
    <source>
        <dbReference type="ARBA" id="ARBA00023004"/>
    </source>
</evidence>
<keyword evidence="19" id="KW-0812">Transmembrane</keyword>
<accession>A0ABU0PSV5</accession>
<feature type="domain" description="Histidine kinase" evidence="20">
    <location>
        <begin position="311"/>
        <end position="404"/>
    </location>
</feature>
<evidence type="ECO:0000256" key="16">
    <source>
        <dbReference type="ARBA" id="ARBA00023014"/>
    </source>
</evidence>
<dbReference type="GO" id="GO:0016301">
    <property type="term" value="F:kinase activity"/>
    <property type="evidence" value="ECO:0007669"/>
    <property type="project" value="UniProtKB-KW"/>
</dbReference>
<evidence type="ECO:0000256" key="17">
    <source>
        <dbReference type="ARBA" id="ARBA00024827"/>
    </source>
</evidence>
<keyword evidence="9" id="KW-0808">Transferase</keyword>
<feature type="transmembrane region" description="Helical" evidence="19">
    <location>
        <begin position="46"/>
        <end position="67"/>
    </location>
</feature>
<evidence type="ECO:0000256" key="8">
    <source>
        <dbReference type="ARBA" id="ARBA00022553"/>
    </source>
</evidence>
<comment type="cofactor">
    <cofactor evidence="2">
        <name>[4Fe-4S] cluster</name>
        <dbReference type="ChEBI" id="CHEBI:49883"/>
    </cofactor>
</comment>
<dbReference type="Proteomes" id="UP001243364">
    <property type="component" value="Unassembled WGS sequence"/>
</dbReference>
<dbReference type="EMBL" id="JAUSYA010000001">
    <property type="protein sequence ID" value="MDQ0681474.1"/>
    <property type="molecule type" value="Genomic_DNA"/>
</dbReference>
<keyword evidence="22" id="KW-1185">Reference proteome</keyword>
<dbReference type="Pfam" id="PF07730">
    <property type="entry name" value="HisKA_3"/>
    <property type="match status" value="1"/>
</dbReference>
<keyword evidence="7" id="KW-0963">Cytoplasm</keyword>
<reference evidence="21 22" key="1">
    <citation type="submission" date="2023-07" db="EMBL/GenBank/DDBJ databases">
        <title>Comparative genomics of wheat-associated soil bacteria to identify genetic determinants of phenazine resistance.</title>
        <authorList>
            <person name="Mouncey N."/>
        </authorList>
    </citation>
    <scope>NUCLEOTIDE SEQUENCE [LARGE SCALE GENOMIC DNA]</scope>
    <source>
        <strain evidence="21 22">W4I19-2</strain>
    </source>
</reference>
<dbReference type="Gene3D" id="3.30.565.10">
    <property type="entry name" value="Histidine kinase-like ATPase, C-terminal domain"/>
    <property type="match status" value="1"/>
</dbReference>
<evidence type="ECO:0000256" key="9">
    <source>
        <dbReference type="ARBA" id="ARBA00022679"/>
    </source>
</evidence>
<keyword evidence="8" id="KW-0597">Phosphoprotein</keyword>
<protein>
    <recommendedName>
        <fullName evidence="5">Oxygen sensor histidine kinase NreB</fullName>
        <ecNumber evidence="4">2.7.13.3</ecNumber>
    </recommendedName>
    <alternativeName>
        <fullName evidence="18">Nitrogen regulation protein B</fullName>
    </alternativeName>
</protein>
<dbReference type="InterPro" id="IPR036890">
    <property type="entry name" value="HATPase_C_sf"/>
</dbReference>
<dbReference type="InterPro" id="IPR004358">
    <property type="entry name" value="Sig_transdc_His_kin-like_C"/>
</dbReference>
<evidence type="ECO:0000256" key="6">
    <source>
        <dbReference type="ARBA" id="ARBA00022485"/>
    </source>
</evidence>
<sequence>MTDHASVRTPSSARRALPTLARVPHLVFFCVVGAASVRLVREPNPLCAEIVAVSGLLAVGYAAGLWLWSRFDGLTRSLWVTALLLLWTTLMVLNPPPLAAAYAWCGVPLACLVLRALGRHGATIALAGITAVLLGGLTHQAGGFDAEKVLIPVAAVWGTVTLYRTLQRDATERQRLLAELRGTRRVLADEQRRAGALAERERIARDLHDTLAQELAGHLMLLHAAERDLVERPDAARDRVRAAVDGLDAGLAETRRIIHDLTPSAVVESGLEDSLRLLCGRAQREGAAGCVTFRSVGAHPAEVSVEAAATLFRVAQSSLANVREHARPGNVLVTLRQRQGALELELLDDGIGFVPDAAGAATARGRGLGLPAARARLRELDGDLHVDSEPGRGTRIRAVVAARRASGRALPAATAVNR</sequence>
<keyword evidence="12 21" id="KW-0418">Kinase</keyword>
<dbReference type="InterPro" id="IPR003594">
    <property type="entry name" value="HATPase_dom"/>
</dbReference>
<dbReference type="EC" id="2.7.13.3" evidence="4"/>
<dbReference type="InterPro" id="IPR011712">
    <property type="entry name" value="Sig_transdc_His_kin_sub3_dim/P"/>
</dbReference>
<feature type="transmembrane region" description="Helical" evidence="19">
    <location>
        <begin position="124"/>
        <end position="143"/>
    </location>
</feature>
<dbReference type="SUPFAM" id="SSF55874">
    <property type="entry name" value="ATPase domain of HSP90 chaperone/DNA topoisomerase II/histidine kinase"/>
    <property type="match status" value="1"/>
</dbReference>
<keyword evidence="19" id="KW-0472">Membrane</keyword>
<evidence type="ECO:0000256" key="7">
    <source>
        <dbReference type="ARBA" id="ARBA00022490"/>
    </source>
</evidence>
<keyword evidence="6" id="KW-0004">4Fe-4S</keyword>
<dbReference type="PANTHER" id="PTHR24421:SF10">
    <property type="entry name" value="NITRATE_NITRITE SENSOR PROTEIN NARQ"/>
    <property type="match status" value="1"/>
</dbReference>
<keyword evidence="11" id="KW-0547">Nucleotide-binding</keyword>
<dbReference type="PROSITE" id="PS50109">
    <property type="entry name" value="HIS_KIN"/>
    <property type="match status" value="1"/>
</dbReference>
<dbReference type="SMART" id="SM00387">
    <property type="entry name" value="HATPase_c"/>
    <property type="match status" value="1"/>
</dbReference>
<organism evidence="21 22">
    <name type="scientific">Streptomyces achromogenes</name>
    <dbReference type="NCBI Taxonomy" id="67255"/>
    <lineage>
        <taxon>Bacteria</taxon>
        <taxon>Bacillati</taxon>
        <taxon>Actinomycetota</taxon>
        <taxon>Actinomycetes</taxon>
        <taxon>Kitasatosporales</taxon>
        <taxon>Streptomycetaceae</taxon>
        <taxon>Streptomyces</taxon>
    </lineage>
</organism>
<keyword evidence="16" id="KW-0411">Iron-sulfur</keyword>
<evidence type="ECO:0000256" key="5">
    <source>
        <dbReference type="ARBA" id="ARBA00017322"/>
    </source>
</evidence>
<dbReference type="PANTHER" id="PTHR24421">
    <property type="entry name" value="NITRATE/NITRITE SENSOR PROTEIN NARX-RELATED"/>
    <property type="match status" value="1"/>
</dbReference>
<evidence type="ECO:0000256" key="4">
    <source>
        <dbReference type="ARBA" id="ARBA00012438"/>
    </source>
</evidence>
<evidence type="ECO:0000259" key="20">
    <source>
        <dbReference type="PROSITE" id="PS50109"/>
    </source>
</evidence>
<dbReference type="PIRSF" id="PIRSF037434">
    <property type="entry name" value="STHK_ChrS"/>
    <property type="match status" value="1"/>
</dbReference>
<evidence type="ECO:0000313" key="22">
    <source>
        <dbReference type="Proteomes" id="UP001243364"/>
    </source>
</evidence>
<evidence type="ECO:0000256" key="1">
    <source>
        <dbReference type="ARBA" id="ARBA00000085"/>
    </source>
</evidence>
<evidence type="ECO:0000256" key="13">
    <source>
        <dbReference type="ARBA" id="ARBA00022840"/>
    </source>
</evidence>
<feature type="transmembrane region" description="Helical" evidence="19">
    <location>
        <begin position="20"/>
        <end position="40"/>
    </location>
</feature>
<evidence type="ECO:0000256" key="19">
    <source>
        <dbReference type="SAM" id="Phobius"/>
    </source>
</evidence>
<gene>
    <name evidence="21" type="ORF">QFZ56_000437</name>
</gene>
<comment type="function">
    <text evidence="17">Member of the two-component regulatory system NreB/NreC involved in the control of dissimilatory nitrate/nitrite reduction in response to oxygen. NreB functions as a direct oxygen sensor histidine kinase which is autophosphorylated, in the absence of oxygen, probably at the conserved histidine residue, and transfers its phosphate group probably to a conserved aspartate residue of NreC. NreB/NreC activates the expression of the nitrate (narGHJI) and nitrite (nir) reductase operons, as well as the putative nitrate transporter gene narT.</text>
</comment>
<comment type="subcellular location">
    <subcellularLocation>
        <location evidence="3">Cytoplasm</location>
    </subcellularLocation>
</comment>
<keyword evidence="15" id="KW-0902">Two-component regulatory system</keyword>
<dbReference type="InterPro" id="IPR005467">
    <property type="entry name" value="His_kinase_dom"/>
</dbReference>
<evidence type="ECO:0000256" key="10">
    <source>
        <dbReference type="ARBA" id="ARBA00022723"/>
    </source>
</evidence>
<evidence type="ECO:0000313" key="21">
    <source>
        <dbReference type="EMBL" id="MDQ0681474.1"/>
    </source>
</evidence>
<dbReference type="CDD" id="cd16917">
    <property type="entry name" value="HATPase_UhpB-NarQ-NarX-like"/>
    <property type="match status" value="1"/>
</dbReference>
<comment type="caution">
    <text evidence="21">The sequence shown here is derived from an EMBL/GenBank/DDBJ whole genome shotgun (WGS) entry which is preliminary data.</text>
</comment>
<dbReference type="InterPro" id="IPR050482">
    <property type="entry name" value="Sensor_HK_TwoCompSys"/>
</dbReference>
<keyword evidence="10" id="KW-0479">Metal-binding</keyword>
<evidence type="ECO:0000256" key="2">
    <source>
        <dbReference type="ARBA" id="ARBA00001966"/>
    </source>
</evidence>
<dbReference type="RefSeq" id="WP_307039527.1">
    <property type="nucleotide sequence ID" value="NZ_JAUSYA010000001.1"/>
</dbReference>
<evidence type="ECO:0000256" key="15">
    <source>
        <dbReference type="ARBA" id="ARBA00023012"/>
    </source>
</evidence>
<proteinExistence type="predicted"/>
<comment type="catalytic activity">
    <reaction evidence="1">
        <text>ATP + protein L-histidine = ADP + protein N-phospho-L-histidine.</text>
        <dbReference type="EC" id="2.7.13.3"/>
    </reaction>
</comment>
<keyword evidence="14" id="KW-0408">Iron</keyword>
<keyword evidence="19" id="KW-1133">Transmembrane helix</keyword>
<dbReference type="Pfam" id="PF02518">
    <property type="entry name" value="HATPase_c"/>
    <property type="match status" value="1"/>
</dbReference>